<dbReference type="OrthoDB" id="9807064at2"/>
<keyword evidence="2" id="KW-0547">Nucleotide-binding</keyword>
<dbReference type="GO" id="GO:0004077">
    <property type="term" value="F:biotin--[biotin carboxyl-carrier protein] ligase activity"/>
    <property type="evidence" value="ECO:0007669"/>
    <property type="project" value="UniProtKB-UniRule"/>
</dbReference>
<dbReference type="NCBIfam" id="TIGR00121">
    <property type="entry name" value="birA_ligase"/>
    <property type="match status" value="1"/>
</dbReference>
<dbReference type="InterPro" id="IPR030855">
    <property type="entry name" value="Bifunct_BirA"/>
</dbReference>
<name>A0A372DI11_9GAMM</name>
<keyword evidence="2" id="KW-0092">Biotin</keyword>
<dbReference type="InterPro" id="IPR004143">
    <property type="entry name" value="BPL_LPL_catalytic"/>
</dbReference>
<evidence type="ECO:0000313" key="6">
    <source>
        <dbReference type="Proteomes" id="UP000262917"/>
    </source>
</evidence>
<dbReference type="Pfam" id="PF08279">
    <property type="entry name" value="HTH_11"/>
    <property type="match status" value="1"/>
</dbReference>
<dbReference type="InterPro" id="IPR045864">
    <property type="entry name" value="aa-tRNA-synth_II/BPL/LPL"/>
</dbReference>
<keyword evidence="2" id="KW-0804">Transcription</keyword>
<organism evidence="5 6">
    <name type="scientific">Cognatiluteimonas weifangensis</name>
    <dbReference type="NCBI Taxonomy" id="2303539"/>
    <lineage>
        <taxon>Bacteria</taxon>
        <taxon>Pseudomonadati</taxon>
        <taxon>Pseudomonadota</taxon>
        <taxon>Gammaproteobacteria</taxon>
        <taxon>Lysobacterales</taxon>
        <taxon>Lysobacteraceae</taxon>
        <taxon>Cognatiluteimonas</taxon>
    </lineage>
</organism>
<gene>
    <name evidence="2" type="primary">birA</name>
    <name evidence="5" type="ORF">D0Y53_11575</name>
</gene>
<dbReference type="PANTHER" id="PTHR12835:SF5">
    <property type="entry name" value="BIOTIN--PROTEIN LIGASE"/>
    <property type="match status" value="1"/>
</dbReference>
<dbReference type="Gene3D" id="1.10.10.10">
    <property type="entry name" value="Winged helix-like DNA-binding domain superfamily/Winged helix DNA-binding domain"/>
    <property type="match status" value="1"/>
</dbReference>
<keyword evidence="2" id="KW-0067">ATP-binding</keyword>
<accession>A0A372DI11</accession>
<evidence type="ECO:0000256" key="2">
    <source>
        <dbReference type="HAMAP-Rule" id="MF_00978"/>
    </source>
</evidence>
<dbReference type="InterPro" id="IPR004408">
    <property type="entry name" value="Biotin_CoA_COase_ligase"/>
</dbReference>
<comment type="function">
    <text evidence="2">Acts both as a biotin--[acetyl-CoA-carboxylase] ligase and a biotin-operon repressor. In the presence of ATP, BirA activates biotin to form the BirA-biotinyl-5'-adenylate (BirA-bio-5'-AMP or holoBirA) complex. HoloBirA can either transfer the biotinyl moiety to the biotin carboxyl carrier protein (BCCP) subunit of acetyl-CoA carboxylase, or bind to the biotin operator site and inhibit transcription of the operon.</text>
</comment>
<dbReference type="GO" id="GO:0005737">
    <property type="term" value="C:cytoplasm"/>
    <property type="evidence" value="ECO:0007669"/>
    <property type="project" value="TreeGrafter"/>
</dbReference>
<dbReference type="InterPro" id="IPR013196">
    <property type="entry name" value="HTH_11"/>
</dbReference>
<dbReference type="InterPro" id="IPR036390">
    <property type="entry name" value="WH_DNA-bd_sf"/>
</dbReference>
<dbReference type="GO" id="GO:0005524">
    <property type="term" value="F:ATP binding"/>
    <property type="evidence" value="ECO:0007669"/>
    <property type="project" value="UniProtKB-UniRule"/>
</dbReference>
<evidence type="ECO:0000256" key="1">
    <source>
        <dbReference type="ARBA" id="ARBA00022598"/>
    </source>
</evidence>
<comment type="caution">
    <text evidence="2">Lacks conserved residue(s) required for the propagation of feature annotation.</text>
</comment>
<sequence>MLRRSRFSPSLPADCRRERRSRPVPPRRGACRRLRVVNERDLLVRLLQGPASGAALARAAGQTRAAIWKHVQALRAAGVAIAVQPGRGYTLAQPLQLLDAKAILAQLAPVSRAAIATLDVAWSLDSTNSELLRRPPPAHGAAVLLAERQSGGRGRRGRHWVSPLAANLYLSLARNFGGGLARLPGLSLVAGIASAEALHTLGFKQVRLKWPNDLVVADAAATGPESALRKLGGLLTEGGGEVAGPARAVLGLGLNVAMPAGAMAAIAQPWTDLATLAGGAVPARNTLAAALLTHWLPALADFDAHGLAPFLPRYARLDALAGREVLLHAEGGTRCAHALGLAADGALRVRIGAVEHSVHAGEVSVRAA</sequence>
<dbReference type="GO" id="GO:0003677">
    <property type="term" value="F:DNA binding"/>
    <property type="evidence" value="ECO:0007669"/>
    <property type="project" value="UniProtKB-UniRule"/>
</dbReference>
<dbReference type="Gene3D" id="3.30.930.10">
    <property type="entry name" value="Bira Bifunctional Protein, Domain 2"/>
    <property type="match status" value="1"/>
</dbReference>
<comment type="caution">
    <text evidence="5">The sequence shown here is derived from an EMBL/GenBank/DDBJ whole genome shotgun (WGS) entry which is preliminary data.</text>
</comment>
<feature type="domain" description="BPL/LPL catalytic" evidence="4">
    <location>
        <begin position="115"/>
        <end position="303"/>
    </location>
</feature>
<dbReference type="Pfam" id="PF03099">
    <property type="entry name" value="BPL_LplA_LipB"/>
    <property type="match status" value="1"/>
</dbReference>
<protein>
    <recommendedName>
        <fullName evidence="2">Bifunctional ligase/repressor BirA</fullName>
    </recommendedName>
    <alternativeName>
        <fullName evidence="2">Biotin operon repressor</fullName>
    </alternativeName>
    <alternativeName>
        <fullName evidence="2">Biotin--[acetyl-CoA-carboxylase] ligase</fullName>
        <ecNumber evidence="2">6.3.4.15</ecNumber>
    </alternativeName>
    <alternativeName>
        <fullName evidence="2">Biotin--protein ligase</fullName>
    </alternativeName>
    <alternativeName>
        <fullName evidence="2">Biotin-[acetyl-CoA carboxylase] synthetase</fullName>
    </alternativeName>
</protein>
<dbReference type="SUPFAM" id="SSF55681">
    <property type="entry name" value="Class II aaRS and biotin synthetases"/>
    <property type="match status" value="1"/>
</dbReference>
<comment type="catalytic activity">
    <reaction evidence="2">
        <text>biotin + L-lysyl-[protein] + ATP = N(6)-biotinyl-L-lysyl-[protein] + AMP + diphosphate + H(+)</text>
        <dbReference type="Rhea" id="RHEA:11756"/>
        <dbReference type="Rhea" id="RHEA-COMP:9752"/>
        <dbReference type="Rhea" id="RHEA-COMP:10505"/>
        <dbReference type="ChEBI" id="CHEBI:15378"/>
        <dbReference type="ChEBI" id="CHEBI:29969"/>
        <dbReference type="ChEBI" id="CHEBI:30616"/>
        <dbReference type="ChEBI" id="CHEBI:33019"/>
        <dbReference type="ChEBI" id="CHEBI:57586"/>
        <dbReference type="ChEBI" id="CHEBI:83144"/>
        <dbReference type="ChEBI" id="CHEBI:456215"/>
        <dbReference type="EC" id="6.3.4.15"/>
    </reaction>
</comment>
<dbReference type="EC" id="6.3.4.15" evidence="2"/>
<dbReference type="SUPFAM" id="SSF46785">
    <property type="entry name" value="Winged helix' DNA-binding domain"/>
    <property type="match status" value="1"/>
</dbReference>
<feature type="region of interest" description="Disordered" evidence="3">
    <location>
        <begin position="1"/>
        <end position="26"/>
    </location>
</feature>
<dbReference type="PANTHER" id="PTHR12835">
    <property type="entry name" value="BIOTIN PROTEIN LIGASE"/>
    <property type="match status" value="1"/>
</dbReference>
<comment type="similarity">
    <text evidence="2">Belongs to the biotin--protein ligase family.</text>
</comment>
<dbReference type="AlphaFoldDB" id="A0A372DI11"/>
<feature type="binding site" evidence="2">
    <location>
        <begin position="153"/>
        <end position="155"/>
    </location>
    <ligand>
        <name>biotin</name>
        <dbReference type="ChEBI" id="CHEBI:57586"/>
    </ligand>
</feature>
<dbReference type="InterPro" id="IPR008988">
    <property type="entry name" value="Transcriptional_repressor_C"/>
</dbReference>
<evidence type="ECO:0000256" key="3">
    <source>
        <dbReference type="SAM" id="MobiDB-lite"/>
    </source>
</evidence>
<dbReference type="SUPFAM" id="SSF50037">
    <property type="entry name" value="C-terminal domain of transcriptional repressors"/>
    <property type="match status" value="1"/>
</dbReference>
<proteinExistence type="inferred from homology"/>
<keyword evidence="2" id="KW-0678">Repressor</keyword>
<dbReference type="InterPro" id="IPR036388">
    <property type="entry name" value="WH-like_DNA-bd_sf"/>
</dbReference>
<dbReference type="EMBL" id="QVPD01000014">
    <property type="protein sequence ID" value="RFP59218.1"/>
    <property type="molecule type" value="Genomic_DNA"/>
</dbReference>
<keyword evidence="1 2" id="KW-0436">Ligase</keyword>
<keyword evidence="2" id="KW-0238">DNA-binding</keyword>
<dbReference type="Proteomes" id="UP000262917">
    <property type="component" value="Unassembled WGS sequence"/>
</dbReference>
<feature type="binding site" evidence="2">
    <location>
        <begin position="126"/>
        <end position="128"/>
    </location>
    <ligand>
        <name>biotin</name>
        <dbReference type="ChEBI" id="CHEBI:57586"/>
    </ligand>
</feature>
<dbReference type="HAMAP" id="MF_00978">
    <property type="entry name" value="Bifunct_BirA"/>
    <property type="match status" value="1"/>
</dbReference>
<keyword evidence="6" id="KW-1185">Reference proteome</keyword>
<feature type="DNA-binding region" description="H-T-H motif" evidence="2">
    <location>
        <begin position="53"/>
        <end position="72"/>
    </location>
</feature>
<evidence type="ECO:0000259" key="4">
    <source>
        <dbReference type="PROSITE" id="PS51733"/>
    </source>
</evidence>
<reference evidence="5 6" key="1">
    <citation type="submission" date="2018-08" db="EMBL/GenBank/DDBJ databases">
        <title>Lysobacter weifangensis sp. nov., a new member of the family 'Xanthomonadaceae', isolated from soil in a farmland.</title>
        <authorList>
            <person name="Zhao H."/>
        </authorList>
    </citation>
    <scope>NUCLEOTIDE SEQUENCE [LARGE SCALE GENOMIC DNA]</scope>
    <source>
        <strain evidence="5 6">WF-2</strain>
    </source>
</reference>
<feature type="binding site" evidence="2">
    <location>
        <position position="149"/>
    </location>
    <ligand>
        <name>biotin</name>
        <dbReference type="ChEBI" id="CHEBI:57586"/>
    </ligand>
</feature>
<dbReference type="GO" id="GO:0006355">
    <property type="term" value="P:regulation of DNA-templated transcription"/>
    <property type="evidence" value="ECO:0007669"/>
    <property type="project" value="UniProtKB-UniRule"/>
</dbReference>
<keyword evidence="2" id="KW-0805">Transcription regulation</keyword>
<evidence type="ECO:0000313" key="5">
    <source>
        <dbReference type="EMBL" id="RFP59218.1"/>
    </source>
</evidence>
<dbReference type="PROSITE" id="PS51733">
    <property type="entry name" value="BPL_LPL_CATALYTIC"/>
    <property type="match status" value="1"/>
</dbReference>